<proteinExistence type="inferred from homology"/>
<dbReference type="RefSeq" id="WP_077832293.1">
    <property type="nucleotide sequence ID" value="NZ_CP096983.1"/>
</dbReference>
<organism evidence="2 3">
    <name type="scientific">Clostridium felsineum</name>
    <dbReference type="NCBI Taxonomy" id="36839"/>
    <lineage>
        <taxon>Bacteria</taxon>
        <taxon>Bacillati</taxon>
        <taxon>Bacillota</taxon>
        <taxon>Clostridia</taxon>
        <taxon>Eubacteriales</taxon>
        <taxon>Clostridiaceae</taxon>
        <taxon>Clostridium</taxon>
    </lineage>
</organism>
<dbReference type="STRING" id="84029.CROST_39010"/>
<protein>
    <recommendedName>
        <fullName evidence="1">ESAT-6-like protein</fullName>
    </recommendedName>
</protein>
<dbReference type="InterPro" id="IPR010310">
    <property type="entry name" value="T7SS_ESAT-6-like"/>
</dbReference>
<keyword evidence="3" id="KW-1185">Reference proteome</keyword>
<dbReference type="NCBIfam" id="TIGR03930">
    <property type="entry name" value="WXG100_ESAT6"/>
    <property type="match status" value="1"/>
</dbReference>
<comment type="similarity">
    <text evidence="1">Belongs to the WXG100 family.</text>
</comment>
<dbReference type="Pfam" id="PF06013">
    <property type="entry name" value="WXG100"/>
    <property type="match status" value="1"/>
</dbReference>
<gene>
    <name evidence="2" type="ORF">CROST_035690</name>
</gene>
<dbReference type="Proteomes" id="UP000190951">
    <property type="component" value="Chromosome"/>
</dbReference>
<name>A0A1S8KZF4_9CLOT</name>
<evidence type="ECO:0000256" key="1">
    <source>
        <dbReference type="RuleBase" id="RU362001"/>
    </source>
</evidence>
<sequence>MADKIRLSVTEMTASAGVFTKNGNEIESMLRTLTSEKNKLVASWEGDSSKAFSAEFEQFAPQVTQFAKLIEQIGQQLKQAAQTMQETDARVASSLHR</sequence>
<evidence type="ECO:0000313" key="2">
    <source>
        <dbReference type="EMBL" id="URZ12824.1"/>
    </source>
</evidence>
<dbReference type="SUPFAM" id="SSF140453">
    <property type="entry name" value="EsxAB dimer-like"/>
    <property type="match status" value="1"/>
</dbReference>
<dbReference type="KEGG" id="crw:CROST_035690"/>
<dbReference type="InterPro" id="IPR036689">
    <property type="entry name" value="ESAT-6-like_sf"/>
</dbReference>
<evidence type="ECO:0000313" key="3">
    <source>
        <dbReference type="Proteomes" id="UP000190951"/>
    </source>
</evidence>
<reference evidence="2 3" key="1">
    <citation type="submission" date="2022-04" db="EMBL/GenBank/DDBJ databases">
        <title>Genome sequence of C. roseum typestrain.</title>
        <authorList>
            <person name="Poehlein A."/>
            <person name="Schoch T."/>
            <person name="Duerre P."/>
            <person name="Daniel R."/>
        </authorList>
    </citation>
    <scope>NUCLEOTIDE SEQUENCE [LARGE SCALE GENOMIC DNA]</scope>
    <source>
        <strain evidence="2 3">DSM 7320</strain>
    </source>
</reference>
<dbReference type="Gene3D" id="1.10.287.1060">
    <property type="entry name" value="ESAT-6-like"/>
    <property type="match status" value="1"/>
</dbReference>
<dbReference type="EMBL" id="CP096983">
    <property type="protein sequence ID" value="URZ12824.1"/>
    <property type="molecule type" value="Genomic_DNA"/>
</dbReference>
<accession>A0A1S8KZF4</accession>
<dbReference type="AlphaFoldDB" id="A0A1S8KZF4"/>